<dbReference type="Proteomes" id="UP000235388">
    <property type="component" value="Unassembled WGS sequence"/>
</dbReference>
<sequence>MKFEVGWSAVKMLLALSNFGHPGPARGALCGSGEPLRARAGPRRTIEQALRFEGLV</sequence>
<proteinExistence type="predicted"/>
<reference evidence="1 2" key="1">
    <citation type="submission" date="2017-11" db="EMBL/GenBank/DDBJ databases">
        <title>De novo assembly and phasing of dikaryotic genomes from two isolates of Puccinia coronata f. sp. avenae, the causal agent of oat crown rust.</title>
        <authorList>
            <person name="Miller M.E."/>
            <person name="Zhang Y."/>
            <person name="Omidvar V."/>
            <person name="Sperschneider J."/>
            <person name="Schwessinger B."/>
            <person name="Raley C."/>
            <person name="Palmer J.M."/>
            <person name="Garnica D."/>
            <person name="Upadhyaya N."/>
            <person name="Rathjen J."/>
            <person name="Taylor J.M."/>
            <person name="Park R.F."/>
            <person name="Dodds P.N."/>
            <person name="Hirsch C.D."/>
            <person name="Kianian S.F."/>
            <person name="Figueroa M."/>
        </authorList>
    </citation>
    <scope>NUCLEOTIDE SEQUENCE [LARGE SCALE GENOMIC DNA]</scope>
    <source>
        <strain evidence="1">12NC29</strain>
    </source>
</reference>
<evidence type="ECO:0000313" key="2">
    <source>
        <dbReference type="Proteomes" id="UP000235388"/>
    </source>
</evidence>
<evidence type="ECO:0000313" key="1">
    <source>
        <dbReference type="EMBL" id="PLW15351.1"/>
    </source>
</evidence>
<keyword evidence="2" id="KW-1185">Reference proteome</keyword>
<organism evidence="1 2">
    <name type="scientific">Puccinia coronata f. sp. avenae</name>
    <dbReference type="NCBI Taxonomy" id="200324"/>
    <lineage>
        <taxon>Eukaryota</taxon>
        <taxon>Fungi</taxon>
        <taxon>Dikarya</taxon>
        <taxon>Basidiomycota</taxon>
        <taxon>Pucciniomycotina</taxon>
        <taxon>Pucciniomycetes</taxon>
        <taxon>Pucciniales</taxon>
        <taxon>Pucciniaceae</taxon>
        <taxon>Puccinia</taxon>
    </lineage>
</organism>
<protein>
    <submittedName>
        <fullName evidence="1">Uncharacterized protein</fullName>
    </submittedName>
</protein>
<comment type="caution">
    <text evidence="1">The sequence shown here is derived from an EMBL/GenBank/DDBJ whole genome shotgun (WGS) entry which is preliminary data.</text>
</comment>
<name>A0A2N5SQ62_9BASI</name>
<dbReference type="AlphaFoldDB" id="A0A2N5SQ62"/>
<dbReference type="EMBL" id="PGCJ01000898">
    <property type="protein sequence ID" value="PLW15351.1"/>
    <property type="molecule type" value="Genomic_DNA"/>
</dbReference>
<gene>
    <name evidence="1" type="ORF">PCANC_13697</name>
</gene>
<accession>A0A2N5SQ62</accession>